<dbReference type="GO" id="GO:0043565">
    <property type="term" value="F:sequence-specific DNA binding"/>
    <property type="evidence" value="ECO:0007669"/>
    <property type="project" value="InterPro"/>
</dbReference>
<protein>
    <submittedName>
        <fullName evidence="5">AraC family transcriptional regulator</fullName>
    </submittedName>
</protein>
<dbReference type="InterPro" id="IPR018060">
    <property type="entry name" value="HTH_AraC"/>
</dbReference>
<keyword evidence="2" id="KW-0238">DNA-binding</keyword>
<evidence type="ECO:0000256" key="2">
    <source>
        <dbReference type="ARBA" id="ARBA00023125"/>
    </source>
</evidence>
<dbReference type="AlphaFoldDB" id="A0A285UDV6"/>
<organism evidence="5 6">
    <name type="scientific">Salinicoccus kekensis</name>
    <dbReference type="NCBI Taxonomy" id="714307"/>
    <lineage>
        <taxon>Bacteria</taxon>
        <taxon>Bacillati</taxon>
        <taxon>Bacillota</taxon>
        <taxon>Bacilli</taxon>
        <taxon>Bacillales</taxon>
        <taxon>Staphylococcaceae</taxon>
        <taxon>Salinicoccus</taxon>
    </lineage>
</organism>
<dbReference type="RefSeq" id="WP_097038876.1">
    <property type="nucleotide sequence ID" value="NZ_OBQF01000001.1"/>
</dbReference>
<dbReference type="InterPro" id="IPR011256">
    <property type="entry name" value="Reg_factor_effector_dom_sf"/>
</dbReference>
<feature type="domain" description="HTH araC/xylS-type" evidence="4">
    <location>
        <begin position="8"/>
        <end position="106"/>
    </location>
</feature>
<dbReference type="EMBL" id="OBQF01000001">
    <property type="protein sequence ID" value="SOC38766.1"/>
    <property type="molecule type" value="Genomic_DNA"/>
</dbReference>
<dbReference type="PANTHER" id="PTHR47504">
    <property type="entry name" value="RIGHT ORIGIN-BINDING PROTEIN"/>
    <property type="match status" value="1"/>
</dbReference>
<sequence>METVNFIEKFIIYIEDRLREEIDFSSALNELGVEPKSFITIFTSLVGMTPYEYQQKRRMTEIAYELYEGHRRLLDIAKYYGYRDADEFKELYKARMGISPYETEKYIRSLDLLERITFEVVPVDKPEYPSRTVHIDSFRIVGFTRYFSLNDYTRDKKIEMLKSLERNGLIDELLGFNSGRVKGIILHERIVKDEMELMIGVSSSDAAPFDETYTESGDFTVFEGTGKAGTLMEDIYRYIFRRWRFKVKRDLNCNFSIEVIKSPYDINYSDSKIQVWQAFE</sequence>
<evidence type="ECO:0000313" key="6">
    <source>
        <dbReference type="Proteomes" id="UP000219412"/>
    </source>
</evidence>
<evidence type="ECO:0000259" key="4">
    <source>
        <dbReference type="PROSITE" id="PS01124"/>
    </source>
</evidence>
<dbReference type="GO" id="GO:0003700">
    <property type="term" value="F:DNA-binding transcription factor activity"/>
    <property type="evidence" value="ECO:0007669"/>
    <property type="project" value="InterPro"/>
</dbReference>
<evidence type="ECO:0000313" key="5">
    <source>
        <dbReference type="EMBL" id="SOC38766.1"/>
    </source>
</evidence>
<accession>A0A285UDV6</accession>
<dbReference type="Pfam" id="PF12833">
    <property type="entry name" value="HTH_18"/>
    <property type="match status" value="1"/>
</dbReference>
<dbReference type="Proteomes" id="UP000219412">
    <property type="component" value="Unassembled WGS sequence"/>
</dbReference>
<dbReference type="InterPro" id="IPR050959">
    <property type="entry name" value="MarA-like"/>
</dbReference>
<evidence type="ECO:0000256" key="3">
    <source>
        <dbReference type="ARBA" id="ARBA00023163"/>
    </source>
</evidence>
<dbReference type="Pfam" id="PF14526">
    <property type="entry name" value="Cass2"/>
    <property type="match status" value="1"/>
</dbReference>
<dbReference type="PANTHER" id="PTHR47504:SF5">
    <property type="entry name" value="RIGHT ORIGIN-BINDING PROTEIN"/>
    <property type="match status" value="1"/>
</dbReference>
<dbReference type="InterPro" id="IPR009057">
    <property type="entry name" value="Homeodomain-like_sf"/>
</dbReference>
<dbReference type="Gene3D" id="3.20.80.10">
    <property type="entry name" value="Regulatory factor, effector binding domain"/>
    <property type="match status" value="1"/>
</dbReference>
<keyword evidence="3" id="KW-0804">Transcription</keyword>
<dbReference type="InterPro" id="IPR029441">
    <property type="entry name" value="Cass2"/>
</dbReference>
<dbReference type="SUPFAM" id="SSF46689">
    <property type="entry name" value="Homeodomain-like"/>
    <property type="match status" value="1"/>
</dbReference>
<dbReference type="PROSITE" id="PS01124">
    <property type="entry name" value="HTH_ARAC_FAMILY_2"/>
    <property type="match status" value="1"/>
</dbReference>
<keyword evidence="6" id="KW-1185">Reference proteome</keyword>
<dbReference type="OrthoDB" id="9801123at2"/>
<dbReference type="SMART" id="SM00342">
    <property type="entry name" value="HTH_ARAC"/>
    <property type="match status" value="1"/>
</dbReference>
<gene>
    <name evidence="5" type="ORF">SAMN05878391_0537</name>
</gene>
<proteinExistence type="predicted"/>
<dbReference type="Gene3D" id="1.10.10.60">
    <property type="entry name" value="Homeodomain-like"/>
    <property type="match status" value="2"/>
</dbReference>
<reference evidence="6" key="1">
    <citation type="submission" date="2017-08" db="EMBL/GenBank/DDBJ databases">
        <authorList>
            <person name="Varghese N."/>
            <person name="Submissions S."/>
        </authorList>
    </citation>
    <scope>NUCLEOTIDE SEQUENCE [LARGE SCALE GENOMIC DNA]</scope>
    <source>
        <strain evidence="6">DSM 23173</strain>
    </source>
</reference>
<name>A0A285UDV6_9STAP</name>
<keyword evidence="1" id="KW-0805">Transcription regulation</keyword>
<evidence type="ECO:0000256" key="1">
    <source>
        <dbReference type="ARBA" id="ARBA00023015"/>
    </source>
</evidence>